<protein>
    <submittedName>
        <fullName evidence="3">Uncharacterized protein</fullName>
    </submittedName>
</protein>
<keyword evidence="1" id="KW-0175">Coiled coil</keyword>
<evidence type="ECO:0000256" key="2">
    <source>
        <dbReference type="SAM" id="MobiDB-lite"/>
    </source>
</evidence>
<accession>A0A8S5QR81</accession>
<evidence type="ECO:0000256" key="1">
    <source>
        <dbReference type="SAM" id="Coils"/>
    </source>
</evidence>
<proteinExistence type="predicted"/>
<reference evidence="3" key="1">
    <citation type="journal article" date="2021" name="Proc. Natl. Acad. Sci. U.S.A.">
        <title>A Catalog of Tens of Thousands of Viruses from Human Metagenomes Reveals Hidden Associations with Chronic Diseases.</title>
        <authorList>
            <person name="Tisza M.J."/>
            <person name="Buck C.B."/>
        </authorList>
    </citation>
    <scope>NUCLEOTIDE SEQUENCE</scope>
    <source>
        <strain evidence="3">CtgXL3</strain>
    </source>
</reference>
<feature type="coiled-coil region" evidence="1">
    <location>
        <begin position="13"/>
        <end position="47"/>
    </location>
</feature>
<feature type="region of interest" description="Disordered" evidence="2">
    <location>
        <begin position="142"/>
        <end position="161"/>
    </location>
</feature>
<dbReference type="EMBL" id="BK015712">
    <property type="protein sequence ID" value="DAE21522.1"/>
    <property type="molecule type" value="Genomic_DNA"/>
</dbReference>
<sequence>MALSIRDIKRQTLEGKVARYDQIRSQMKALSEEKDELSKEIKEFASKEGVKDSSGSYYCDNDGFVFGSVAKTVRKINQEKAIAFFKEMGYLRCIKKVEVVNEAMVERYLDEGKLTVEDLEDITDSTTTYSVSVTRKEEMPEVEQTSFSMAASRKPKLRVRR</sequence>
<evidence type="ECO:0000313" key="3">
    <source>
        <dbReference type="EMBL" id="DAE21522.1"/>
    </source>
</evidence>
<name>A0A8S5QR81_9CAUD</name>
<organism evidence="3">
    <name type="scientific">Myoviridae sp. ctgXL3</name>
    <dbReference type="NCBI Taxonomy" id="2826681"/>
    <lineage>
        <taxon>Viruses</taxon>
        <taxon>Duplodnaviria</taxon>
        <taxon>Heunggongvirae</taxon>
        <taxon>Uroviricota</taxon>
        <taxon>Caudoviricetes</taxon>
    </lineage>
</organism>